<feature type="region of interest" description="Disordered" evidence="1">
    <location>
        <begin position="174"/>
        <end position="207"/>
    </location>
</feature>
<name>A0ABU6Y7G1_9FABA</name>
<evidence type="ECO:0000256" key="1">
    <source>
        <dbReference type="SAM" id="MobiDB-lite"/>
    </source>
</evidence>
<keyword evidence="3" id="KW-1185">Reference proteome</keyword>
<evidence type="ECO:0000313" key="3">
    <source>
        <dbReference type="Proteomes" id="UP001341840"/>
    </source>
</evidence>
<feature type="non-terminal residue" evidence="2">
    <location>
        <position position="1"/>
    </location>
</feature>
<evidence type="ECO:0000313" key="2">
    <source>
        <dbReference type="EMBL" id="MED6205969.1"/>
    </source>
</evidence>
<gene>
    <name evidence="2" type="ORF">PIB30_022573</name>
</gene>
<organism evidence="2 3">
    <name type="scientific">Stylosanthes scabra</name>
    <dbReference type="NCBI Taxonomy" id="79078"/>
    <lineage>
        <taxon>Eukaryota</taxon>
        <taxon>Viridiplantae</taxon>
        <taxon>Streptophyta</taxon>
        <taxon>Embryophyta</taxon>
        <taxon>Tracheophyta</taxon>
        <taxon>Spermatophyta</taxon>
        <taxon>Magnoliopsida</taxon>
        <taxon>eudicotyledons</taxon>
        <taxon>Gunneridae</taxon>
        <taxon>Pentapetalae</taxon>
        <taxon>rosids</taxon>
        <taxon>fabids</taxon>
        <taxon>Fabales</taxon>
        <taxon>Fabaceae</taxon>
        <taxon>Papilionoideae</taxon>
        <taxon>50 kb inversion clade</taxon>
        <taxon>dalbergioids sensu lato</taxon>
        <taxon>Dalbergieae</taxon>
        <taxon>Pterocarpus clade</taxon>
        <taxon>Stylosanthes</taxon>
    </lineage>
</organism>
<protein>
    <submittedName>
        <fullName evidence="2">Uncharacterized protein</fullName>
    </submittedName>
</protein>
<proteinExistence type="predicted"/>
<comment type="caution">
    <text evidence="2">The sequence shown here is derived from an EMBL/GenBank/DDBJ whole genome shotgun (WGS) entry which is preliminary data.</text>
</comment>
<dbReference type="Proteomes" id="UP001341840">
    <property type="component" value="Unassembled WGS sequence"/>
</dbReference>
<dbReference type="EMBL" id="JASCZI010241732">
    <property type="protein sequence ID" value="MED6205969.1"/>
    <property type="molecule type" value="Genomic_DNA"/>
</dbReference>
<sequence length="320" mass="34881">QQEAKSTSIPDQTTTISTPKAAIQFQQQQILDSKLHIQITNSEVQSQSHIRSLEYNNPEIRSHNRSPVTAIQIQRFLPDAEIGEVDRNAPNTSMEAALGMTKTEAVYRPPPEPPDLTLLAEGKGELTSTVVLAAATSHRSEKVRDAATGLDSGAEHGAVAKGKMEADHHMALNEAGHPKSGETTDQSYGGSDGDVAGGASPNAESGAFAKGKRMAAIMEDGATTVEDETATITIGLRARRLRRFVSLTLPPLLVAVLPWTRNGEREEWSRGCWQWGEGMVSGRSSYVPAAEMASKRCHSSFWMNQWLAQGRWRLPLEMLR</sequence>
<reference evidence="2 3" key="1">
    <citation type="journal article" date="2023" name="Plants (Basel)">
        <title>Bridging the Gap: Combining Genomics and Transcriptomics Approaches to Understand Stylosanthes scabra, an Orphan Legume from the Brazilian Caatinga.</title>
        <authorList>
            <person name="Ferreira-Neto J.R.C."/>
            <person name="da Silva M.D."/>
            <person name="Binneck E."/>
            <person name="de Melo N.F."/>
            <person name="da Silva R.H."/>
            <person name="de Melo A.L.T.M."/>
            <person name="Pandolfi V."/>
            <person name="Bustamante F.O."/>
            <person name="Brasileiro-Vidal A.C."/>
            <person name="Benko-Iseppon A.M."/>
        </authorList>
    </citation>
    <scope>NUCLEOTIDE SEQUENCE [LARGE SCALE GENOMIC DNA]</scope>
    <source>
        <tissue evidence="2">Leaves</tissue>
    </source>
</reference>
<accession>A0ABU6Y7G1</accession>